<evidence type="ECO:0000313" key="2">
    <source>
        <dbReference type="EMBL" id="CAF3907469.1"/>
    </source>
</evidence>
<dbReference type="Gene3D" id="3.30.420.10">
    <property type="entry name" value="Ribonuclease H-like superfamily/Ribonuclease H"/>
    <property type="match status" value="1"/>
</dbReference>
<dbReference type="Proteomes" id="UP000682733">
    <property type="component" value="Unassembled WGS sequence"/>
</dbReference>
<dbReference type="GO" id="GO:0003676">
    <property type="term" value="F:nucleic acid binding"/>
    <property type="evidence" value="ECO:0007669"/>
    <property type="project" value="InterPro"/>
</dbReference>
<gene>
    <name evidence="1" type="ORF">OVA965_LOCUS20495</name>
    <name evidence="2" type="ORF">TMI583_LOCUS20891</name>
</gene>
<comment type="caution">
    <text evidence="2">The sequence shown here is derived from an EMBL/GenBank/DDBJ whole genome shotgun (WGS) entry which is preliminary data.</text>
</comment>
<evidence type="ECO:0000313" key="1">
    <source>
        <dbReference type="EMBL" id="CAF1127708.1"/>
    </source>
</evidence>
<feature type="non-terminal residue" evidence="2">
    <location>
        <position position="1"/>
    </location>
</feature>
<dbReference type="InterPro" id="IPR036397">
    <property type="entry name" value="RNaseH_sf"/>
</dbReference>
<organism evidence="2 3">
    <name type="scientific">Didymodactylos carnosus</name>
    <dbReference type="NCBI Taxonomy" id="1234261"/>
    <lineage>
        <taxon>Eukaryota</taxon>
        <taxon>Metazoa</taxon>
        <taxon>Spiralia</taxon>
        <taxon>Gnathifera</taxon>
        <taxon>Rotifera</taxon>
        <taxon>Eurotatoria</taxon>
        <taxon>Bdelloidea</taxon>
        <taxon>Philodinida</taxon>
        <taxon>Philodinidae</taxon>
        <taxon>Didymodactylos</taxon>
    </lineage>
</organism>
<dbReference type="EMBL" id="CAJOBA010020285">
    <property type="protein sequence ID" value="CAF3907469.1"/>
    <property type="molecule type" value="Genomic_DNA"/>
</dbReference>
<evidence type="ECO:0000313" key="3">
    <source>
        <dbReference type="Proteomes" id="UP000682733"/>
    </source>
</evidence>
<accession>A0A8S2LHR8</accession>
<dbReference type="EMBL" id="CAJNOK010010911">
    <property type="protein sequence ID" value="CAF1127708.1"/>
    <property type="molecule type" value="Genomic_DNA"/>
</dbReference>
<dbReference type="Proteomes" id="UP000677228">
    <property type="component" value="Unassembled WGS sequence"/>
</dbReference>
<name>A0A8S2LHR8_9BILA</name>
<dbReference type="AlphaFoldDB" id="A0A8S2LHR8"/>
<protein>
    <submittedName>
        <fullName evidence="2">Uncharacterized protein</fullName>
    </submittedName>
</protein>
<proteinExistence type="predicted"/>
<reference evidence="2" key="1">
    <citation type="submission" date="2021-02" db="EMBL/GenBank/DDBJ databases">
        <authorList>
            <person name="Nowell W R."/>
        </authorList>
    </citation>
    <scope>NUCLEOTIDE SEQUENCE</scope>
</reference>
<sequence length="129" mass="14631">NGAPWDGTYYRHRILTEEVIPFLPNSENVLDPAEVVYLHDHAPCQKANATQLKNSGINFFDRTEWPGSSPDLNVAENVESILMDKVESLRISERGPTNSSVVLLEHLQNVLHELENEKELFESLSKSYP</sequence>